<dbReference type="eggNOG" id="ENOG5032S2Y">
    <property type="taxonomic scope" value="Bacteria"/>
</dbReference>
<accession>A0A059W0T4</accession>
<organism evidence="1 2">
    <name type="scientific">Streptomyces noursei</name>
    <name type="common">Streptomyces albulus</name>
    <dbReference type="NCBI Taxonomy" id="1971"/>
    <lineage>
        <taxon>Bacteria</taxon>
        <taxon>Bacillati</taxon>
        <taxon>Actinomycetota</taxon>
        <taxon>Actinomycetes</taxon>
        <taxon>Kitasatosporales</taxon>
        <taxon>Streptomycetaceae</taxon>
        <taxon>Streptomyces</taxon>
    </lineage>
</organism>
<gene>
    <name evidence="1" type="ORF">SALB_03221</name>
</gene>
<proteinExistence type="predicted"/>
<dbReference type="Proteomes" id="UP000288351">
    <property type="component" value="Unassembled WGS sequence"/>
</dbReference>
<name>A0A059W0T4_STRNR</name>
<dbReference type="EMBL" id="BHXC01000006">
    <property type="protein sequence ID" value="GCB90514.1"/>
    <property type="molecule type" value="Genomic_DNA"/>
</dbReference>
<evidence type="ECO:0000313" key="2">
    <source>
        <dbReference type="Proteomes" id="UP000288351"/>
    </source>
</evidence>
<comment type="caution">
    <text evidence="1">The sequence shown here is derived from an EMBL/GenBank/DDBJ whole genome shotgun (WGS) entry which is preliminary data.</text>
</comment>
<protein>
    <submittedName>
        <fullName evidence="1">Uncharacterized protein</fullName>
    </submittedName>
</protein>
<dbReference type="RefSeq" id="WP_020929958.1">
    <property type="nucleotide sequence ID" value="NZ_BHXC01000006.1"/>
</dbReference>
<evidence type="ECO:0000313" key="1">
    <source>
        <dbReference type="EMBL" id="GCB90514.1"/>
    </source>
</evidence>
<sequence>MTTADPAPTSAPAAAPTGDPSSAGPLRTLFCIGVTQDFFAADDDRRAAVAAAIPPAFDRLGARFGVTVLGTLDDDQLMVGATTAWPWTSYVLADVPDLDTVAAVCGIVRDTPVGDGRLWRYLRIEARVGRPLFFATA</sequence>
<dbReference type="STRING" id="68570.DC74_2363"/>
<dbReference type="AlphaFoldDB" id="A0A059W0T4"/>
<reference evidence="1 2" key="1">
    <citation type="journal article" date="2019" name="Microbiol. Resour. Announc.">
        <title>Draft Genome Sequence of the Most Traditional epsilon-Poly-l-Lysine Producer, Streptomyces albulus NBRC14147.</title>
        <authorList>
            <person name="Yamanaka K."/>
            <person name="Hamano Y."/>
        </authorList>
    </citation>
    <scope>NUCLEOTIDE SEQUENCE [LARGE SCALE GENOMIC DNA]</scope>
    <source>
        <strain evidence="1 2">NBRC 14147</strain>
    </source>
</reference>